<sequence length="271" mass="29699">MKRLENRVALVTGGSSGIGAAIVHRLAEEGAHVAINYKADENRQQAENLKSQLEEKYSGKFIVVQANVGHKQEVDRMVDEVEDALGAVEVLVNNAGIAPFQPFLNVTEELWDETYQTNVKSIFLTSQRAAKKMIENQYGKIINIASTASVLVTSPVVPHYISSKAAANQLTKALAIELGRYNINVNAVGPSTVDTDMCRDYLANPEIREQEVQANPMKRLGTEKQIGDAVVFLASDEAMQINGHLLMVDGGLTVKAAQPEDHMQEEREAIQ</sequence>
<dbReference type="GO" id="GO:0008206">
    <property type="term" value="P:bile acid metabolic process"/>
    <property type="evidence" value="ECO:0007669"/>
    <property type="project" value="UniProtKB-ARBA"/>
</dbReference>
<evidence type="ECO:0000256" key="1">
    <source>
        <dbReference type="ARBA" id="ARBA00006484"/>
    </source>
</evidence>
<dbReference type="Proteomes" id="UP000077881">
    <property type="component" value="Unassembled WGS sequence"/>
</dbReference>
<accession>A0A178A1W8</accession>
<protein>
    <submittedName>
        <fullName evidence="3">3-oxoacyl-ACP reductase</fullName>
    </submittedName>
</protein>
<dbReference type="PRINTS" id="PR00080">
    <property type="entry name" value="SDRFAMILY"/>
</dbReference>
<comment type="similarity">
    <text evidence="1">Belongs to the short-chain dehydrogenases/reductases (SDR) family.</text>
</comment>
<dbReference type="InterPro" id="IPR002347">
    <property type="entry name" value="SDR_fam"/>
</dbReference>
<name>A0A178A1W8_9BACI</name>
<proteinExistence type="inferred from homology"/>
<keyword evidence="4" id="KW-1185">Reference proteome</keyword>
<keyword evidence="2" id="KW-0560">Oxidoreductase</keyword>
<dbReference type="RefSeq" id="WP_064467838.1">
    <property type="nucleotide sequence ID" value="NZ_JAGGKH010000015.1"/>
</dbReference>
<dbReference type="SUPFAM" id="SSF51735">
    <property type="entry name" value="NAD(P)-binding Rossmann-fold domains"/>
    <property type="match status" value="1"/>
</dbReference>
<reference evidence="3 4" key="1">
    <citation type="submission" date="2015-05" db="EMBL/GenBank/DDBJ databases">
        <title>Comparison of genome.</title>
        <authorList>
            <person name="Zheng Z."/>
            <person name="Sun M."/>
        </authorList>
    </citation>
    <scope>NUCLEOTIDE SEQUENCE [LARGE SCALE GENOMIC DNA]</scope>
    <source>
        <strain evidence="3 4">G25-74</strain>
    </source>
</reference>
<organism evidence="3 4">
    <name type="scientific">Lederbergia galactosidilytica</name>
    <dbReference type="NCBI Taxonomy" id="217031"/>
    <lineage>
        <taxon>Bacteria</taxon>
        <taxon>Bacillati</taxon>
        <taxon>Bacillota</taxon>
        <taxon>Bacilli</taxon>
        <taxon>Bacillales</taxon>
        <taxon>Bacillaceae</taxon>
        <taxon>Lederbergia</taxon>
    </lineage>
</organism>
<dbReference type="CDD" id="cd05233">
    <property type="entry name" value="SDR_c"/>
    <property type="match status" value="1"/>
</dbReference>
<dbReference type="OrthoDB" id="9803333at2"/>
<dbReference type="EMBL" id="LDJR01000029">
    <property type="protein sequence ID" value="OAK73809.1"/>
    <property type="molecule type" value="Genomic_DNA"/>
</dbReference>
<dbReference type="FunFam" id="3.40.50.720:FF:000084">
    <property type="entry name" value="Short-chain dehydrogenase reductase"/>
    <property type="match status" value="1"/>
</dbReference>
<dbReference type="PANTHER" id="PTHR42760">
    <property type="entry name" value="SHORT-CHAIN DEHYDROGENASES/REDUCTASES FAMILY MEMBER"/>
    <property type="match status" value="1"/>
</dbReference>
<dbReference type="GO" id="GO:0016616">
    <property type="term" value="F:oxidoreductase activity, acting on the CH-OH group of donors, NAD or NADP as acceptor"/>
    <property type="evidence" value="ECO:0007669"/>
    <property type="project" value="TreeGrafter"/>
</dbReference>
<dbReference type="PATRIC" id="fig|217031.6.peg.1399"/>
<dbReference type="Pfam" id="PF13561">
    <property type="entry name" value="adh_short_C2"/>
    <property type="match status" value="1"/>
</dbReference>
<dbReference type="NCBIfam" id="NF005559">
    <property type="entry name" value="PRK07231.1"/>
    <property type="match status" value="1"/>
</dbReference>
<evidence type="ECO:0000313" key="4">
    <source>
        <dbReference type="Proteomes" id="UP000077881"/>
    </source>
</evidence>
<gene>
    <name evidence="3" type="ORF">ABB05_06460</name>
</gene>
<dbReference type="InterPro" id="IPR036291">
    <property type="entry name" value="NAD(P)-bd_dom_sf"/>
</dbReference>
<evidence type="ECO:0000256" key="2">
    <source>
        <dbReference type="ARBA" id="ARBA00023002"/>
    </source>
</evidence>
<dbReference type="Gene3D" id="3.40.50.720">
    <property type="entry name" value="NAD(P)-binding Rossmann-like Domain"/>
    <property type="match status" value="1"/>
</dbReference>
<dbReference type="STRING" id="217031.ABB05_06460"/>
<comment type="caution">
    <text evidence="3">The sequence shown here is derived from an EMBL/GenBank/DDBJ whole genome shotgun (WGS) entry which is preliminary data.</text>
</comment>
<dbReference type="PRINTS" id="PR00081">
    <property type="entry name" value="GDHRDH"/>
</dbReference>
<dbReference type="AlphaFoldDB" id="A0A178A1W8"/>
<evidence type="ECO:0000313" key="3">
    <source>
        <dbReference type="EMBL" id="OAK73809.1"/>
    </source>
</evidence>